<proteinExistence type="predicted"/>
<dbReference type="SMART" id="SM00220">
    <property type="entry name" value="S_TKc"/>
    <property type="match status" value="1"/>
</dbReference>
<feature type="repeat" description="WD" evidence="3">
    <location>
        <begin position="393"/>
        <end position="434"/>
    </location>
</feature>
<feature type="repeat" description="WD" evidence="3">
    <location>
        <begin position="477"/>
        <end position="518"/>
    </location>
</feature>
<name>A0A9X5I3Z1_9CYAN</name>
<dbReference type="PROSITE" id="PS00678">
    <property type="entry name" value="WD_REPEATS_1"/>
    <property type="match status" value="2"/>
</dbReference>
<feature type="compositionally biased region" description="Low complexity" evidence="4">
    <location>
        <begin position="294"/>
        <end position="315"/>
    </location>
</feature>
<feature type="repeat" description="WD" evidence="3">
    <location>
        <begin position="435"/>
        <end position="476"/>
    </location>
</feature>
<protein>
    <submittedName>
        <fullName evidence="7">Protein kinase</fullName>
    </submittedName>
</protein>
<dbReference type="SMART" id="SM00320">
    <property type="entry name" value="WD40"/>
    <property type="match status" value="7"/>
</dbReference>
<dbReference type="Gene3D" id="2.130.10.10">
    <property type="entry name" value="YVTN repeat-like/Quinoprotein amine dehydrogenase"/>
    <property type="match status" value="3"/>
</dbReference>
<feature type="repeat" description="WD" evidence="3">
    <location>
        <begin position="561"/>
        <end position="602"/>
    </location>
</feature>
<dbReference type="InterPro" id="IPR001680">
    <property type="entry name" value="WD40_rpt"/>
</dbReference>
<evidence type="ECO:0000256" key="4">
    <source>
        <dbReference type="SAM" id="MobiDB-lite"/>
    </source>
</evidence>
<dbReference type="Gene3D" id="1.10.510.10">
    <property type="entry name" value="Transferase(Phosphotransferase) domain 1"/>
    <property type="match status" value="1"/>
</dbReference>
<dbReference type="SUPFAM" id="SSF50978">
    <property type="entry name" value="WD40 repeat-like"/>
    <property type="match status" value="1"/>
</dbReference>
<dbReference type="InterPro" id="IPR036322">
    <property type="entry name" value="WD40_repeat_dom_sf"/>
</dbReference>
<reference evidence="7 8" key="1">
    <citation type="journal article" date="2015" name="Genome Announc.">
        <title>Draft Genome Sequence of the Terrestrial Cyanobacterium Scytonema millei VB511283, Isolated from Eastern India.</title>
        <authorList>
            <person name="Sen D."/>
            <person name="Chandrababunaidu M.M."/>
            <person name="Singh D."/>
            <person name="Sanghi N."/>
            <person name="Ghorai A."/>
            <person name="Mishra G.P."/>
            <person name="Madduluri M."/>
            <person name="Adhikary S.P."/>
            <person name="Tripathy S."/>
        </authorList>
    </citation>
    <scope>NUCLEOTIDE SEQUENCE [LARGE SCALE GENOMIC DNA]</scope>
    <source>
        <strain evidence="7 8">VB511283</strain>
    </source>
</reference>
<dbReference type="EMBL" id="JTJC03000001">
    <property type="protein sequence ID" value="NHC34064.1"/>
    <property type="molecule type" value="Genomic_DNA"/>
</dbReference>
<accession>A0A9X5I3Z1</accession>
<evidence type="ECO:0000256" key="5">
    <source>
        <dbReference type="SAM" id="Phobius"/>
    </source>
</evidence>
<dbReference type="InterPro" id="IPR015943">
    <property type="entry name" value="WD40/YVTN_repeat-like_dom_sf"/>
</dbReference>
<dbReference type="PROSITE" id="PS50011">
    <property type="entry name" value="PROTEIN_KINASE_DOM"/>
    <property type="match status" value="1"/>
</dbReference>
<dbReference type="InterPro" id="IPR011009">
    <property type="entry name" value="Kinase-like_dom_sf"/>
</dbReference>
<keyword evidence="2" id="KW-0677">Repeat</keyword>
<dbReference type="Gene3D" id="3.30.200.20">
    <property type="entry name" value="Phosphorylase Kinase, domain 1"/>
    <property type="match status" value="1"/>
</dbReference>
<feature type="repeat" description="WD" evidence="3">
    <location>
        <begin position="519"/>
        <end position="560"/>
    </location>
</feature>
<dbReference type="AlphaFoldDB" id="A0A9X5I3Z1"/>
<dbReference type="InterPro" id="IPR020472">
    <property type="entry name" value="WD40_PAC1"/>
</dbReference>
<organism evidence="7 8">
    <name type="scientific">Scytonema millei VB511283</name>
    <dbReference type="NCBI Taxonomy" id="1245923"/>
    <lineage>
        <taxon>Bacteria</taxon>
        <taxon>Bacillati</taxon>
        <taxon>Cyanobacteriota</taxon>
        <taxon>Cyanophyceae</taxon>
        <taxon>Nostocales</taxon>
        <taxon>Scytonemataceae</taxon>
        <taxon>Scytonema</taxon>
    </lineage>
</organism>
<dbReference type="PROSITE" id="PS50082">
    <property type="entry name" value="WD_REPEATS_2"/>
    <property type="match status" value="7"/>
</dbReference>
<feature type="domain" description="Protein kinase" evidence="6">
    <location>
        <begin position="10"/>
        <end position="282"/>
    </location>
</feature>
<feature type="compositionally biased region" description="Polar residues" evidence="4">
    <location>
        <begin position="316"/>
        <end position="327"/>
    </location>
</feature>
<dbReference type="RefSeq" id="WP_039715499.1">
    <property type="nucleotide sequence ID" value="NZ_JTJC03000001.1"/>
</dbReference>
<dbReference type="GO" id="GO:0005524">
    <property type="term" value="F:ATP binding"/>
    <property type="evidence" value="ECO:0007669"/>
    <property type="project" value="InterPro"/>
</dbReference>
<dbReference type="CDD" id="cd14014">
    <property type="entry name" value="STKc_PknB_like"/>
    <property type="match status" value="1"/>
</dbReference>
<feature type="repeat" description="WD" evidence="3">
    <location>
        <begin position="603"/>
        <end position="644"/>
    </location>
</feature>
<keyword evidence="1 3" id="KW-0853">WD repeat</keyword>
<dbReference type="CDD" id="cd00200">
    <property type="entry name" value="WD40"/>
    <property type="match status" value="1"/>
</dbReference>
<evidence type="ECO:0000256" key="1">
    <source>
        <dbReference type="ARBA" id="ARBA00022574"/>
    </source>
</evidence>
<evidence type="ECO:0000256" key="2">
    <source>
        <dbReference type="ARBA" id="ARBA00022737"/>
    </source>
</evidence>
<feature type="region of interest" description="Disordered" evidence="4">
    <location>
        <begin position="285"/>
        <end position="327"/>
    </location>
</feature>
<dbReference type="SUPFAM" id="SSF56112">
    <property type="entry name" value="Protein kinase-like (PK-like)"/>
    <property type="match status" value="1"/>
</dbReference>
<feature type="transmembrane region" description="Helical" evidence="5">
    <location>
        <begin position="334"/>
        <end position="358"/>
    </location>
</feature>
<evidence type="ECO:0000256" key="3">
    <source>
        <dbReference type="PROSITE-ProRule" id="PRU00221"/>
    </source>
</evidence>
<dbReference type="Pfam" id="PF00069">
    <property type="entry name" value="Pkinase"/>
    <property type="match status" value="1"/>
</dbReference>
<dbReference type="InterPro" id="IPR050505">
    <property type="entry name" value="WDR55/POC1"/>
</dbReference>
<comment type="caution">
    <text evidence="7">The sequence shown here is derived from an EMBL/GenBank/DDBJ whole genome shotgun (WGS) entry which is preliminary data.</text>
</comment>
<keyword evidence="5" id="KW-0472">Membrane</keyword>
<evidence type="ECO:0000313" key="8">
    <source>
        <dbReference type="Proteomes" id="UP000031532"/>
    </source>
</evidence>
<dbReference type="PRINTS" id="PR00320">
    <property type="entry name" value="GPROTEINBRPT"/>
</dbReference>
<keyword evidence="8" id="KW-1185">Reference proteome</keyword>
<dbReference type="InterPro" id="IPR019775">
    <property type="entry name" value="WD40_repeat_CS"/>
</dbReference>
<evidence type="ECO:0000259" key="6">
    <source>
        <dbReference type="PROSITE" id="PS50011"/>
    </source>
</evidence>
<keyword evidence="5" id="KW-1133">Transmembrane helix</keyword>
<dbReference type="Pfam" id="PF00400">
    <property type="entry name" value="WD40"/>
    <property type="match status" value="7"/>
</dbReference>
<dbReference type="InterPro" id="IPR000719">
    <property type="entry name" value="Prot_kinase_dom"/>
</dbReference>
<keyword evidence="7" id="KW-0808">Transferase</keyword>
<sequence>MLGEIIKGQYQIVQILSSSDYCQTYLAQDLVTPSPQACIVKHLLPGPSGRTSSLSSLRRVFTREVAALEKLSTYSQVPQLLNYFELDQQFYLVLEYIHGQPLNRVLAPGVRWSETQVIDFLQEVLTILEVIHAHGLIHRDIKPSNLIQRDSDGKLVLIDFGSVKQAWTQVVTAAGQTNANFAMGIPATMAIGTPGYMPSEQSRGRPRPNSDIYALGMIAIQALTGMQPTMLLEDADSGEVIWQHLTNVTLALGSILNQMVRYHFTERYQSATEVLADLQPLLPTAALSQPTPTPRSSAPNSASTAPNSSSHHASAVNGSGTKSRRTSTGGQQQIALWLGMAIGITSALGLILGLYYALRPNSKAVSPIAPPKAEFAAIASNRLSDRYTLTQTLTGHTDSVWAIAVSQDGRTLVSGSADKTIKVWDLQTRELQRTLTGHTDTVRAIALSQDGQILVSGGGEKTVRLWNITTGRPLGRLLGHGGPVWTVAISQDGQTLFSAGEDGTVKLWNAQNGQLHRTLPAHDRRVFSLAVSPNGQTFATGSIDRTIKLWDLATGRLLRTLIGHTDAVRAITFSPDGQHLASTSWDKTVKIWNWQTGEQLQTLAEHEHRTVAIAYGNDGNTLMSASLDRTIKIWQPQSGQLLHDLLAHTDWVLAIAPSPRGQTLVSSSKDRTIKIWE</sequence>
<dbReference type="PANTHER" id="PTHR44019:SF8">
    <property type="entry name" value="POC1 CENTRIOLAR PROTEIN HOMOLOG"/>
    <property type="match status" value="1"/>
</dbReference>
<feature type="repeat" description="WD" evidence="3">
    <location>
        <begin position="645"/>
        <end position="677"/>
    </location>
</feature>
<dbReference type="PANTHER" id="PTHR44019">
    <property type="entry name" value="WD REPEAT-CONTAINING PROTEIN 55"/>
    <property type="match status" value="1"/>
</dbReference>
<keyword evidence="5" id="KW-0812">Transmembrane</keyword>
<dbReference type="GO" id="GO:0004672">
    <property type="term" value="F:protein kinase activity"/>
    <property type="evidence" value="ECO:0007669"/>
    <property type="project" value="InterPro"/>
</dbReference>
<dbReference type="PROSITE" id="PS50294">
    <property type="entry name" value="WD_REPEATS_REGION"/>
    <property type="match status" value="7"/>
</dbReference>
<evidence type="ECO:0000313" key="7">
    <source>
        <dbReference type="EMBL" id="NHC34064.1"/>
    </source>
</evidence>
<dbReference type="Proteomes" id="UP000031532">
    <property type="component" value="Unassembled WGS sequence"/>
</dbReference>
<keyword evidence="7" id="KW-0418">Kinase</keyword>
<dbReference type="OrthoDB" id="447211at2"/>
<gene>
    <name evidence="7" type="ORF">QH73_0005205</name>
</gene>